<dbReference type="EMBL" id="CAWUPB010001173">
    <property type="protein sequence ID" value="CAK7348753.1"/>
    <property type="molecule type" value="Genomic_DNA"/>
</dbReference>
<dbReference type="GO" id="GO:0008194">
    <property type="term" value="F:UDP-glycosyltransferase activity"/>
    <property type="evidence" value="ECO:0007669"/>
    <property type="project" value="InterPro"/>
</dbReference>
<evidence type="ECO:0000313" key="2">
    <source>
        <dbReference type="EMBL" id="CAK7348753.1"/>
    </source>
</evidence>
<organism evidence="2 3">
    <name type="scientific">Dovyalis caffra</name>
    <dbReference type="NCBI Taxonomy" id="77055"/>
    <lineage>
        <taxon>Eukaryota</taxon>
        <taxon>Viridiplantae</taxon>
        <taxon>Streptophyta</taxon>
        <taxon>Embryophyta</taxon>
        <taxon>Tracheophyta</taxon>
        <taxon>Spermatophyta</taxon>
        <taxon>Magnoliopsida</taxon>
        <taxon>eudicotyledons</taxon>
        <taxon>Gunneridae</taxon>
        <taxon>Pentapetalae</taxon>
        <taxon>rosids</taxon>
        <taxon>fabids</taxon>
        <taxon>Malpighiales</taxon>
        <taxon>Salicaceae</taxon>
        <taxon>Flacourtieae</taxon>
        <taxon>Dovyalis</taxon>
    </lineage>
</organism>
<dbReference type="InterPro" id="IPR002213">
    <property type="entry name" value="UDP_glucos_trans"/>
</dbReference>
<comment type="caution">
    <text evidence="2">The sequence shown here is derived from an EMBL/GenBank/DDBJ whole genome shotgun (WGS) entry which is preliminary data.</text>
</comment>
<protein>
    <submittedName>
        <fullName evidence="2">Uncharacterized protein</fullName>
    </submittedName>
</protein>
<keyword evidence="1" id="KW-0808">Transferase</keyword>
<dbReference type="Pfam" id="PF00201">
    <property type="entry name" value="UDPGT"/>
    <property type="match status" value="1"/>
</dbReference>
<dbReference type="AlphaFoldDB" id="A0AAV1SEM9"/>
<dbReference type="SUPFAM" id="SSF53756">
    <property type="entry name" value="UDP-Glycosyltransferase/glycogen phosphorylase"/>
    <property type="match status" value="1"/>
</dbReference>
<dbReference type="Gene3D" id="3.40.50.2000">
    <property type="entry name" value="Glycogen Phosphorylase B"/>
    <property type="match status" value="3"/>
</dbReference>
<gene>
    <name evidence="2" type="ORF">DCAF_LOCUS21459</name>
</gene>
<dbReference type="Proteomes" id="UP001314170">
    <property type="component" value="Unassembled WGS sequence"/>
</dbReference>
<dbReference type="PANTHER" id="PTHR48045">
    <property type="entry name" value="UDP-GLYCOSYLTRANSFERASE 72B1"/>
    <property type="match status" value="1"/>
</dbReference>
<dbReference type="PANTHER" id="PTHR48045:SF36">
    <property type="entry name" value="GLYCOSYLTRANSFERASE"/>
    <property type="match status" value="1"/>
</dbReference>
<evidence type="ECO:0000256" key="1">
    <source>
        <dbReference type="ARBA" id="ARBA00022679"/>
    </source>
</evidence>
<evidence type="ECO:0000313" key="3">
    <source>
        <dbReference type="Proteomes" id="UP001314170"/>
    </source>
</evidence>
<proteinExistence type="predicted"/>
<name>A0AAV1SEM9_9ROSI</name>
<accession>A0AAV1SEM9</accession>
<keyword evidence="3" id="KW-1185">Reference proteome</keyword>
<sequence length="191" mass="21189">MLESVQLLDCGIPVHGRYLPDLMQDGKDDACKLLLHHAKRHSLAEGILLNSFIDLEADTIKAMQDEEIGKIPLIYPVGPIIQSGSTSGINRSECLNWLDDQPKGSVLYVSFGSAKSSTFLFIFFPKRFLDRNKDQGLVVPSWAPQIHVLSHSSTGGFLTHCDCNSTPESIVAWPLHAEQKMNAVLLSERFN</sequence>
<reference evidence="2 3" key="1">
    <citation type="submission" date="2024-01" db="EMBL/GenBank/DDBJ databases">
        <authorList>
            <person name="Waweru B."/>
        </authorList>
    </citation>
    <scope>NUCLEOTIDE SEQUENCE [LARGE SCALE GENOMIC DNA]</scope>
</reference>